<keyword evidence="8" id="KW-0067">ATP-binding</keyword>
<dbReference type="OrthoDB" id="9815896at2"/>
<dbReference type="GO" id="GO:0005524">
    <property type="term" value="F:ATP binding"/>
    <property type="evidence" value="ECO:0007669"/>
    <property type="project" value="UniProtKB-KW"/>
</dbReference>
<dbReference type="eggNOG" id="COG0802">
    <property type="taxonomic scope" value="Bacteria"/>
</dbReference>
<comment type="subcellular location">
    <subcellularLocation>
        <location evidence="1">Cytoplasm</location>
    </subcellularLocation>
</comment>
<dbReference type="GO" id="GO:0005737">
    <property type="term" value="C:cytoplasm"/>
    <property type="evidence" value="ECO:0007669"/>
    <property type="project" value="UniProtKB-SubCell"/>
</dbReference>
<evidence type="ECO:0000256" key="1">
    <source>
        <dbReference type="ARBA" id="ARBA00004496"/>
    </source>
</evidence>
<evidence type="ECO:0000256" key="6">
    <source>
        <dbReference type="ARBA" id="ARBA00022723"/>
    </source>
</evidence>
<dbReference type="RefSeq" id="WP_020888289.1">
    <property type="nucleotide sequence ID" value="NZ_ATHI01000032.1"/>
</dbReference>
<gene>
    <name evidence="11" type="ORF">dsat_1593</name>
</gene>
<dbReference type="EMBL" id="ATHI01000032">
    <property type="protein sequence ID" value="EPR30453.1"/>
    <property type="molecule type" value="Genomic_DNA"/>
</dbReference>
<dbReference type="PATRIC" id="fig|1121439.3.peg.2980"/>
<protein>
    <recommendedName>
        <fullName evidence="3">tRNA threonylcarbamoyladenosine biosynthesis protein TsaE</fullName>
    </recommendedName>
    <alternativeName>
        <fullName evidence="10">t(6)A37 threonylcarbamoyladenosine biosynthesis protein TsaE</fullName>
    </alternativeName>
</protein>
<evidence type="ECO:0000256" key="2">
    <source>
        <dbReference type="ARBA" id="ARBA00007599"/>
    </source>
</evidence>
<evidence type="ECO:0000256" key="7">
    <source>
        <dbReference type="ARBA" id="ARBA00022741"/>
    </source>
</evidence>
<dbReference type="NCBIfam" id="TIGR00150">
    <property type="entry name" value="T6A_YjeE"/>
    <property type="match status" value="1"/>
</dbReference>
<dbReference type="Proteomes" id="UP000014975">
    <property type="component" value="Unassembled WGS sequence"/>
</dbReference>
<accession>S7UE04</accession>
<dbReference type="GO" id="GO:0002949">
    <property type="term" value="P:tRNA threonylcarbamoyladenosine modification"/>
    <property type="evidence" value="ECO:0007669"/>
    <property type="project" value="InterPro"/>
</dbReference>
<comment type="similarity">
    <text evidence="2">Belongs to the TsaE family.</text>
</comment>
<keyword evidence="6" id="KW-0479">Metal-binding</keyword>
<keyword evidence="12" id="KW-1185">Reference proteome</keyword>
<dbReference type="AlphaFoldDB" id="S7UE04"/>
<evidence type="ECO:0000256" key="5">
    <source>
        <dbReference type="ARBA" id="ARBA00022694"/>
    </source>
</evidence>
<proteinExistence type="inferred from homology"/>
<dbReference type="PANTHER" id="PTHR33540">
    <property type="entry name" value="TRNA THREONYLCARBAMOYLADENOSINE BIOSYNTHESIS PROTEIN TSAE"/>
    <property type="match status" value="1"/>
</dbReference>
<name>S7UE04_9BACT</name>
<evidence type="ECO:0000256" key="8">
    <source>
        <dbReference type="ARBA" id="ARBA00022840"/>
    </source>
</evidence>
<dbReference type="GO" id="GO:0046872">
    <property type="term" value="F:metal ion binding"/>
    <property type="evidence" value="ECO:0007669"/>
    <property type="project" value="UniProtKB-KW"/>
</dbReference>
<keyword evidence="9" id="KW-0460">Magnesium</keyword>
<dbReference type="SUPFAM" id="SSF52540">
    <property type="entry name" value="P-loop containing nucleoside triphosphate hydrolases"/>
    <property type="match status" value="1"/>
</dbReference>
<keyword evidence="7" id="KW-0547">Nucleotide-binding</keyword>
<dbReference type="Pfam" id="PF02367">
    <property type="entry name" value="TsaE"/>
    <property type="match status" value="1"/>
</dbReference>
<evidence type="ECO:0000256" key="10">
    <source>
        <dbReference type="ARBA" id="ARBA00032441"/>
    </source>
</evidence>
<comment type="caution">
    <text evidence="11">The sequence shown here is derived from an EMBL/GenBank/DDBJ whole genome shotgun (WGS) entry which is preliminary data.</text>
</comment>
<evidence type="ECO:0000256" key="3">
    <source>
        <dbReference type="ARBA" id="ARBA00019010"/>
    </source>
</evidence>
<dbReference type="PANTHER" id="PTHR33540:SF2">
    <property type="entry name" value="TRNA THREONYLCARBAMOYLADENOSINE BIOSYNTHESIS PROTEIN TSAE"/>
    <property type="match status" value="1"/>
</dbReference>
<reference evidence="11 12" key="1">
    <citation type="journal article" date="2013" name="Genome Announc.">
        <title>Draft genome sequences for three mercury-methylating, sulfate-reducing bacteria.</title>
        <authorList>
            <person name="Brown S.D."/>
            <person name="Hurt R.A.Jr."/>
            <person name="Gilmour C.C."/>
            <person name="Elias D.A."/>
        </authorList>
    </citation>
    <scope>NUCLEOTIDE SEQUENCE [LARGE SCALE GENOMIC DNA]</scope>
    <source>
        <strain evidence="11 12">DSM 16529</strain>
    </source>
</reference>
<dbReference type="Gene3D" id="3.40.50.300">
    <property type="entry name" value="P-loop containing nucleotide triphosphate hydrolases"/>
    <property type="match status" value="1"/>
</dbReference>
<dbReference type="STRING" id="1121439.dsat_1593"/>
<organism evidence="11 12">
    <name type="scientific">Alkalidesulfovibrio alkalitolerans DSM 16529</name>
    <dbReference type="NCBI Taxonomy" id="1121439"/>
    <lineage>
        <taxon>Bacteria</taxon>
        <taxon>Pseudomonadati</taxon>
        <taxon>Thermodesulfobacteriota</taxon>
        <taxon>Desulfovibrionia</taxon>
        <taxon>Desulfovibrionales</taxon>
        <taxon>Desulfovibrionaceae</taxon>
        <taxon>Alkalidesulfovibrio</taxon>
    </lineage>
</organism>
<evidence type="ECO:0000256" key="9">
    <source>
        <dbReference type="ARBA" id="ARBA00022842"/>
    </source>
</evidence>
<dbReference type="InterPro" id="IPR027417">
    <property type="entry name" value="P-loop_NTPase"/>
</dbReference>
<evidence type="ECO:0000313" key="11">
    <source>
        <dbReference type="EMBL" id="EPR30453.1"/>
    </source>
</evidence>
<dbReference type="InterPro" id="IPR003442">
    <property type="entry name" value="T6A_TsaE"/>
</dbReference>
<evidence type="ECO:0000256" key="4">
    <source>
        <dbReference type="ARBA" id="ARBA00022490"/>
    </source>
</evidence>
<evidence type="ECO:0000313" key="12">
    <source>
        <dbReference type="Proteomes" id="UP000014975"/>
    </source>
</evidence>
<keyword evidence="4" id="KW-0963">Cytoplasm</keyword>
<keyword evidence="5" id="KW-0819">tRNA processing</keyword>
<sequence>MKSLSVVLSDARATEELGRAMAASLSSRPGFALLLEGDLGAGKTTLVRGLVGALPGAHAAEVASPSFTICNLYPTEPAIAHYDLYRLEGQAPGDDLLDDLETVDTLVIVEWAQYLVGPGRPEERVECLLSSREKGRKAVFRAQGQKAEGFLDSLARKLVAMSVPFQSPTGDDT</sequence>